<protein>
    <submittedName>
        <fullName evidence="5">EGF-like repeat and discoidin I-like domain-containing protein 3</fullName>
    </submittedName>
</protein>
<keyword evidence="1" id="KW-1015">Disulfide bond</keyword>
<dbReference type="AlphaFoldDB" id="A0A2B4RVE3"/>
<dbReference type="PANTHER" id="PTHR47635:SF2">
    <property type="entry name" value="LAMG-LIKE JELLYROLL FOLD DOMAIN-CONTAINING PROTEIN"/>
    <property type="match status" value="1"/>
</dbReference>
<evidence type="ECO:0000259" key="4">
    <source>
        <dbReference type="PROSITE" id="PS50022"/>
    </source>
</evidence>
<evidence type="ECO:0000313" key="5">
    <source>
        <dbReference type="EMBL" id="PFX20192.1"/>
    </source>
</evidence>
<dbReference type="FunFam" id="2.60.120.260:FF:000002">
    <property type="entry name" value="Coagulation factor VIII"/>
    <property type="match status" value="1"/>
</dbReference>
<dbReference type="Proteomes" id="UP000225706">
    <property type="component" value="Unassembled WGS sequence"/>
</dbReference>
<dbReference type="InterPro" id="IPR000421">
    <property type="entry name" value="FA58C"/>
</dbReference>
<dbReference type="InterPro" id="IPR013320">
    <property type="entry name" value="ConA-like_dom_sf"/>
</dbReference>
<evidence type="ECO:0000256" key="2">
    <source>
        <dbReference type="SAM" id="MobiDB-lite"/>
    </source>
</evidence>
<proteinExistence type="predicted"/>
<reference evidence="6" key="1">
    <citation type="journal article" date="2017" name="bioRxiv">
        <title>Comparative analysis of the genomes of Stylophora pistillata and Acropora digitifera provides evidence for extensive differences between species of corals.</title>
        <authorList>
            <person name="Voolstra C.R."/>
            <person name="Li Y."/>
            <person name="Liew Y.J."/>
            <person name="Baumgarten S."/>
            <person name="Zoccola D."/>
            <person name="Flot J.-F."/>
            <person name="Tambutte S."/>
            <person name="Allemand D."/>
            <person name="Aranda M."/>
        </authorList>
    </citation>
    <scope>NUCLEOTIDE SEQUENCE [LARGE SCALE GENOMIC DNA]</scope>
</reference>
<dbReference type="PROSITE" id="PS01286">
    <property type="entry name" value="FA58C_2"/>
    <property type="match status" value="1"/>
</dbReference>
<evidence type="ECO:0000256" key="3">
    <source>
        <dbReference type="SAM" id="SignalP"/>
    </source>
</evidence>
<feature type="chain" id="PRO_5012902734" evidence="3">
    <location>
        <begin position="23"/>
        <end position="542"/>
    </location>
</feature>
<organism evidence="5 6">
    <name type="scientific">Stylophora pistillata</name>
    <name type="common">Smooth cauliflower coral</name>
    <dbReference type="NCBI Taxonomy" id="50429"/>
    <lineage>
        <taxon>Eukaryota</taxon>
        <taxon>Metazoa</taxon>
        <taxon>Cnidaria</taxon>
        <taxon>Anthozoa</taxon>
        <taxon>Hexacorallia</taxon>
        <taxon>Scleractinia</taxon>
        <taxon>Astrocoeniina</taxon>
        <taxon>Pocilloporidae</taxon>
        <taxon>Stylophora</taxon>
    </lineage>
</organism>
<evidence type="ECO:0000313" key="6">
    <source>
        <dbReference type="Proteomes" id="UP000225706"/>
    </source>
</evidence>
<dbReference type="PROSITE" id="PS50022">
    <property type="entry name" value="FA58C_3"/>
    <property type="match status" value="1"/>
</dbReference>
<dbReference type="InterPro" id="IPR008979">
    <property type="entry name" value="Galactose-bd-like_sf"/>
</dbReference>
<name>A0A2B4RVE3_STYPI</name>
<dbReference type="Pfam" id="PF13385">
    <property type="entry name" value="Laminin_G_3"/>
    <property type="match status" value="1"/>
</dbReference>
<keyword evidence="6" id="KW-1185">Reference proteome</keyword>
<dbReference type="Gene3D" id="2.60.120.200">
    <property type="match status" value="1"/>
</dbReference>
<dbReference type="SUPFAM" id="SSF49899">
    <property type="entry name" value="Concanavalin A-like lectins/glucanases"/>
    <property type="match status" value="1"/>
</dbReference>
<sequence>MALSRRIIVSSFLLLFAIPSQSRDLICPTFEEPGECPRDDHESSLCQPEGKTGSASGCPPGLICCNTGCQFLDCVVPEVNPNPTQPQKVMATEDLGNKNVSVPDPVALYPLDAIHKTKEIKNRAGTGIAGDVFLAPGPDGNIDSSHEFLGKAHSQYIEFPNVGALDVWNSMTMLCWLFPGGQDGPLFNYKISGSWGVHLWVVSGKLFARFTKRDYSFTHALMHTELKPEDGWRFVGASYDSTSGYAKLWIDGIEVVKSNIGAHLHLATQDNVRMGVKNGDGRFFKGRIAQMQVYNVALSQKQIQAIRSKTQVAACQKPLGMERGLITDAQITASSQWDEHHSAAKARLHLMAGYGKQGAWSAAANSRNQWLRVDLGSKTEVKIIGTQGGNRYDQWVTSYKLEYGNNGRSFRHYRDPESGNDKVFTANKDKDTVAYHKLNLPMRVRYIRVIPWTWHNHITMRMELYGCPVSKGVPTLPHKAVTTQAPAKEPVCNKVVNVFLKLKRQLDELEKELKSLPKRAVDTIPDRGPRGMTQTPRKRRNS</sequence>
<keyword evidence="3" id="KW-0732">Signal</keyword>
<dbReference type="PROSITE" id="PS01285">
    <property type="entry name" value="FA58C_1"/>
    <property type="match status" value="1"/>
</dbReference>
<dbReference type="Gene3D" id="2.60.120.260">
    <property type="entry name" value="Galactose-binding domain-like"/>
    <property type="match status" value="1"/>
</dbReference>
<dbReference type="EMBL" id="LSMT01000327">
    <property type="protein sequence ID" value="PFX20192.1"/>
    <property type="molecule type" value="Genomic_DNA"/>
</dbReference>
<feature type="region of interest" description="Disordered" evidence="2">
    <location>
        <begin position="517"/>
        <end position="542"/>
    </location>
</feature>
<dbReference type="CDD" id="cd00057">
    <property type="entry name" value="FA58C"/>
    <property type="match status" value="1"/>
</dbReference>
<dbReference type="SMART" id="SM00231">
    <property type="entry name" value="FA58C"/>
    <property type="match status" value="1"/>
</dbReference>
<feature type="compositionally biased region" description="Basic and acidic residues" evidence="2">
    <location>
        <begin position="517"/>
        <end position="529"/>
    </location>
</feature>
<evidence type="ECO:0000256" key="1">
    <source>
        <dbReference type="ARBA" id="ARBA00023157"/>
    </source>
</evidence>
<gene>
    <name evidence="5" type="primary">EDIL3</name>
    <name evidence="5" type="ORF">AWC38_SpisGene15374</name>
</gene>
<dbReference type="PANTHER" id="PTHR47635">
    <property type="entry name" value="CUB DOMAIN-CONTAINING PROTEIN"/>
    <property type="match status" value="1"/>
</dbReference>
<comment type="caution">
    <text evidence="5">The sequence shown here is derived from an EMBL/GenBank/DDBJ whole genome shotgun (WGS) entry which is preliminary data.</text>
</comment>
<feature type="domain" description="F5/8 type C" evidence="4">
    <location>
        <begin position="315"/>
        <end position="467"/>
    </location>
</feature>
<dbReference type="SUPFAM" id="SSF49785">
    <property type="entry name" value="Galactose-binding domain-like"/>
    <property type="match status" value="1"/>
</dbReference>
<feature type="signal peptide" evidence="3">
    <location>
        <begin position="1"/>
        <end position="22"/>
    </location>
</feature>
<dbReference type="Pfam" id="PF00754">
    <property type="entry name" value="F5_F8_type_C"/>
    <property type="match status" value="1"/>
</dbReference>
<accession>A0A2B4RVE3</accession>